<evidence type="ECO:0000256" key="8">
    <source>
        <dbReference type="ARBA" id="ARBA00023136"/>
    </source>
</evidence>
<dbReference type="PANTHER" id="PTHR31297">
    <property type="entry name" value="GLUCAN ENDO-1,6-BETA-GLUCOSIDASE B"/>
    <property type="match status" value="1"/>
</dbReference>
<dbReference type="EMBL" id="ALBS01000332">
    <property type="protein sequence ID" value="EJT45220.1"/>
    <property type="molecule type" value="Genomic_DNA"/>
</dbReference>
<keyword evidence="3" id="KW-1003">Cell membrane</keyword>
<keyword evidence="9" id="KW-0325">Glycoprotein</keyword>
<comment type="catalytic activity">
    <reaction evidence="12">
        <text>Successive hydrolysis of beta-D-glucose units from the non-reducing ends of (1-&gt;3)-beta-D-glucans, releasing alpha-glucose.</text>
        <dbReference type="EC" id="3.2.1.58"/>
    </reaction>
</comment>
<evidence type="ECO:0000313" key="20">
    <source>
        <dbReference type="Proteomes" id="UP000002748"/>
    </source>
</evidence>
<evidence type="ECO:0000256" key="3">
    <source>
        <dbReference type="ARBA" id="ARBA00022475"/>
    </source>
</evidence>
<evidence type="ECO:0000256" key="9">
    <source>
        <dbReference type="ARBA" id="ARBA00023180"/>
    </source>
</evidence>
<evidence type="ECO:0000256" key="14">
    <source>
        <dbReference type="ARBA" id="ARBA00038929"/>
    </source>
</evidence>
<evidence type="ECO:0000256" key="15">
    <source>
        <dbReference type="ARBA" id="ARBA00041260"/>
    </source>
</evidence>
<reference evidence="19 20" key="1">
    <citation type="journal article" date="2012" name="Eukaryot. Cell">
        <title>Draft genome sequence of CBS 2479, the standard type strain of Trichosporon asahii.</title>
        <authorList>
            <person name="Yang R.Y."/>
            <person name="Li H.T."/>
            <person name="Zhu H."/>
            <person name="Zhou G.P."/>
            <person name="Wang M."/>
            <person name="Wang L."/>
        </authorList>
    </citation>
    <scope>NUCLEOTIDE SEQUENCE [LARGE SCALE GENOMIC DNA]</scope>
    <source>
        <strain evidence="20">ATCC 90039 / CBS 2479 / JCM 2466 / KCTC 7840 / NCYC 2677 / UAMH 7654</strain>
    </source>
</reference>
<comment type="caution">
    <text evidence="19">The sequence shown here is derived from an EMBL/GenBank/DDBJ whole genome shotgun (WGS) entry which is preliminary data.</text>
</comment>
<comment type="function">
    <text evidence="13">Glucosidase involved in the degradation of cellulosic biomass. Active on lichenan.</text>
</comment>
<accession>J4U5G4</accession>
<dbReference type="HOGENOM" id="CLU_004624_6_2_1"/>
<dbReference type="GO" id="GO:0005886">
    <property type="term" value="C:plasma membrane"/>
    <property type="evidence" value="ECO:0007669"/>
    <property type="project" value="UniProtKB-SubCell"/>
</dbReference>
<protein>
    <recommendedName>
        <fullName evidence="14">glucan 1,3-beta-glucosidase</fullName>
        <ecNumber evidence="14">3.2.1.58</ecNumber>
    </recommendedName>
    <alternativeName>
        <fullName evidence="15">Exo-1,3-beta-glucanase D</fullName>
    </alternativeName>
</protein>
<evidence type="ECO:0000256" key="13">
    <source>
        <dbReference type="ARBA" id="ARBA00037126"/>
    </source>
</evidence>
<dbReference type="VEuPathDB" id="FungiDB:A1Q1_06452"/>
<evidence type="ECO:0000256" key="4">
    <source>
        <dbReference type="ARBA" id="ARBA00022692"/>
    </source>
</evidence>
<dbReference type="GeneID" id="25989964"/>
<dbReference type="InterPro" id="IPR017853">
    <property type="entry name" value="GH"/>
</dbReference>
<keyword evidence="10" id="KW-0326">Glycosidase</keyword>
<feature type="compositionally biased region" description="Polar residues" evidence="16">
    <location>
        <begin position="215"/>
        <end position="225"/>
    </location>
</feature>
<feature type="compositionally biased region" description="Low complexity" evidence="16">
    <location>
        <begin position="805"/>
        <end position="815"/>
    </location>
</feature>
<dbReference type="InterPro" id="IPR050386">
    <property type="entry name" value="Glycosyl_hydrolase_5"/>
</dbReference>
<evidence type="ECO:0000259" key="18">
    <source>
        <dbReference type="Pfam" id="PF00150"/>
    </source>
</evidence>
<dbReference type="AlphaFoldDB" id="J4U5G4"/>
<keyword evidence="4 17" id="KW-0812">Transmembrane</keyword>
<feature type="compositionally biased region" description="Low complexity" evidence="16">
    <location>
        <begin position="190"/>
        <end position="205"/>
    </location>
</feature>
<dbReference type="Gene3D" id="3.20.20.80">
    <property type="entry name" value="Glycosidases"/>
    <property type="match status" value="1"/>
</dbReference>
<keyword evidence="5" id="KW-0378">Hydrolase</keyword>
<comment type="similarity">
    <text evidence="2">Belongs to the glycosyl hydrolase 5 (cellulase A) family.</text>
</comment>
<evidence type="ECO:0000256" key="7">
    <source>
        <dbReference type="ARBA" id="ARBA00022989"/>
    </source>
</evidence>
<keyword evidence="7 17" id="KW-1133">Transmembrane helix</keyword>
<evidence type="ECO:0000256" key="2">
    <source>
        <dbReference type="ARBA" id="ARBA00005641"/>
    </source>
</evidence>
<feature type="region of interest" description="Disordered" evidence="16">
    <location>
        <begin position="1"/>
        <end position="37"/>
    </location>
</feature>
<name>J4U5G4_TRIAS</name>
<dbReference type="PANTHER" id="PTHR31297:SF34">
    <property type="entry name" value="GLUCAN 1,3-BETA-GLUCOSIDASE 2"/>
    <property type="match status" value="1"/>
</dbReference>
<dbReference type="EC" id="3.2.1.58" evidence="14"/>
<keyword evidence="6" id="KW-0735">Signal-anchor</keyword>
<feature type="region of interest" description="Disordered" evidence="16">
    <location>
        <begin position="89"/>
        <end position="148"/>
    </location>
</feature>
<comment type="subcellular location">
    <subcellularLocation>
        <location evidence="1">Cell membrane</location>
        <topology evidence="1">Single-pass type II membrane protein</topology>
    </subcellularLocation>
</comment>
<evidence type="ECO:0000313" key="19">
    <source>
        <dbReference type="EMBL" id="EJT45220.1"/>
    </source>
</evidence>
<feature type="region of interest" description="Disordered" evidence="16">
    <location>
        <begin position="789"/>
        <end position="825"/>
    </location>
</feature>
<dbReference type="KEGG" id="tasa:A1Q1_06452"/>
<gene>
    <name evidence="19" type="ORF">A1Q1_06452</name>
</gene>
<keyword evidence="8 17" id="KW-0472">Membrane</keyword>
<dbReference type="GO" id="GO:0009986">
    <property type="term" value="C:cell surface"/>
    <property type="evidence" value="ECO:0007669"/>
    <property type="project" value="TreeGrafter"/>
</dbReference>
<organism evidence="19 20">
    <name type="scientific">Trichosporon asahii var. asahii (strain ATCC 90039 / CBS 2479 / JCM 2466 / KCTC 7840 / NBRC 103889/ NCYC 2677 / UAMH 7654)</name>
    <name type="common">Yeast</name>
    <dbReference type="NCBI Taxonomy" id="1186058"/>
    <lineage>
        <taxon>Eukaryota</taxon>
        <taxon>Fungi</taxon>
        <taxon>Dikarya</taxon>
        <taxon>Basidiomycota</taxon>
        <taxon>Agaricomycotina</taxon>
        <taxon>Tremellomycetes</taxon>
        <taxon>Trichosporonales</taxon>
        <taxon>Trichosporonaceae</taxon>
        <taxon>Trichosporon</taxon>
    </lineage>
</organism>
<dbReference type="GO" id="GO:0004338">
    <property type="term" value="F:glucan exo-1,3-beta-glucosidase activity"/>
    <property type="evidence" value="ECO:0007669"/>
    <property type="project" value="UniProtKB-EC"/>
</dbReference>
<keyword evidence="11" id="KW-0961">Cell wall biogenesis/degradation</keyword>
<evidence type="ECO:0000256" key="16">
    <source>
        <dbReference type="SAM" id="MobiDB-lite"/>
    </source>
</evidence>
<dbReference type="Pfam" id="PF00150">
    <property type="entry name" value="Cellulase"/>
    <property type="match status" value="1"/>
</dbReference>
<feature type="compositionally biased region" description="Polar residues" evidence="16">
    <location>
        <begin position="104"/>
        <end position="114"/>
    </location>
</feature>
<dbReference type="FunFam" id="3.20.20.80:FF:000033">
    <property type="entry name" value="Glucan 1,3-beta-glucosidase A"/>
    <property type="match status" value="1"/>
</dbReference>
<feature type="compositionally biased region" description="Pro residues" evidence="16">
    <location>
        <begin position="816"/>
        <end position="825"/>
    </location>
</feature>
<dbReference type="Proteomes" id="UP000002748">
    <property type="component" value="Unassembled WGS sequence"/>
</dbReference>
<evidence type="ECO:0000256" key="17">
    <source>
        <dbReference type="SAM" id="Phobius"/>
    </source>
</evidence>
<dbReference type="OrthoDB" id="62120at2759"/>
<proteinExistence type="inferred from homology"/>
<feature type="domain" description="Glycoside hydrolase family 5" evidence="18">
    <location>
        <begin position="334"/>
        <end position="579"/>
    </location>
</feature>
<feature type="transmembrane region" description="Helical" evidence="17">
    <location>
        <begin position="155"/>
        <end position="180"/>
    </location>
</feature>
<evidence type="ECO:0000256" key="12">
    <source>
        <dbReference type="ARBA" id="ARBA00036824"/>
    </source>
</evidence>
<dbReference type="InterPro" id="IPR001547">
    <property type="entry name" value="Glyco_hydro_5"/>
</dbReference>
<sequence>MADYHSVPNPGRGVPEADMGVRRSSHDSFAASPEIPNDGYLGTQGLANPAPSIMSRDSTYGSLNAPSINSGHQARSSWGSNNMLAAGEAGMAGSDLPGGHRPRVQSNLANSYSSPFDHDEQGHEQPSHHLPSSEHEKAPAWTSSTVQRKRNRKRWAWALLALLALIAIGVGLGVGLGLGLNKDKDKNKSSSDASAGDSNAGKSASESAKEEPTKTSEQAKPSATSEAPKPKPTMGGQGSNITLSDGTTMVYDNPHGGYWVQDPENPFNNDARPNSWTQPLNETWDMNSGRIWGVNLGGWLNTEPFIVPGLYEDYLGSGDSKSKDEYWLSTNMGANLTEAMTEHYETFITERDFAEIASAGLNWIRLPIGHWAVSKWDNNDEPFLANVAWNYVLKAIQWARKYGLRIQLDLHTVPGSQNGWNHSGRLGPVGWMNGAMGLANAQRALDIIRSLAQFISQPEYAPVVQMFGFINEPIGSVVGKESIAAFYAEAYREIRAITGTGSGKGPILSAHDAFLGLPEWHNFMPGADRFAMDQHPYLVFQPQMKGDLASMQYTPCNWARDTNDTLNKVGLVTAGEWSAAINDCGQWVNGVDLGTRYDGTYAGFENDKTGDCAHWNDYTTWSDEEKKLLRSYVMSSMDALQHWFFWTWKIGPTKSNPAPNPFWNYQLGLKNGWIPSDPHEAMGNCANLGGVDYSTSTTGFQPWMTGGAGAGEIANQVAFPPAKLSNVPENKMSDLAQYTQTADPVTLAGISVTKPSSTETFAAGDGWFNKQQNRKAYTKVANCVYPGPYESDKQEPGNNMCGAGAVSAPARRNAPAPGPTPAAKY</sequence>
<feature type="compositionally biased region" description="Basic and acidic residues" evidence="16">
    <location>
        <begin position="116"/>
        <end position="138"/>
    </location>
</feature>
<dbReference type="RefSeq" id="XP_014177041.1">
    <property type="nucleotide sequence ID" value="XM_014321566.1"/>
</dbReference>
<feature type="region of interest" description="Disordered" evidence="16">
    <location>
        <begin position="184"/>
        <end position="247"/>
    </location>
</feature>
<evidence type="ECO:0000256" key="6">
    <source>
        <dbReference type="ARBA" id="ARBA00022968"/>
    </source>
</evidence>
<evidence type="ECO:0000256" key="10">
    <source>
        <dbReference type="ARBA" id="ARBA00023295"/>
    </source>
</evidence>
<dbReference type="GO" id="GO:0005576">
    <property type="term" value="C:extracellular region"/>
    <property type="evidence" value="ECO:0007669"/>
    <property type="project" value="TreeGrafter"/>
</dbReference>
<evidence type="ECO:0000256" key="11">
    <source>
        <dbReference type="ARBA" id="ARBA00023316"/>
    </source>
</evidence>
<dbReference type="SUPFAM" id="SSF51445">
    <property type="entry name" value="(Trans)glycosidases"/>
    <property type="match status" value="1"/>
</dbReference>
<evidence type="ECO:0000256" key="1">
    <source>
        <dbReference type="ARBA" id="ARBA00004401"/>
    </source>
</evidence>
<evidence type="ECO:0000256" key="5">
    <source>
        <dbReference type="ARBA" id="ARBA00022801"/>
    </source>
</evidence>
<dbReference type="GO" id="GO:0009251">
    <property type="term" value="P:glucan catabolic process"/>
    <property type="evidence" value="ECO:0007669"/>
    <property type="project" value="TreeGrafter"/>
</dbReference>
<dbReference type="GO" id="GO:0071555">
    <property type="term" value="P:cell wall organization"/>
    <property type="evidence" value="ECO:0007669"/>
    <property type="project" value="UniProtKB-KW"/>
</dbReference>